<dbReference type="SMART" id="SM00382">
    <property type="entry name" value="AAA"/>
    <property type="match status" value="2"/>
</dbReference>
<keyword evidence="5 12" id="KW-0227">DNA damage</keyword>
<sequence>MALATLITLTDIQLAYGHHPLLDHADFAIQGGERIGLIGRNGAGKSSLLRLLDGRTQPDDGDIARSSGLRVATVEQEPELDENATVFDVVCNVEGDHEDWQRPSRVRSVLEKLGLPADVQIAGLSGGTRKRVALARALVDEPDLLLLDEPTNHLDFEGIAWLEDMLRAWKGAAVIITHDRRFLDAVATRIVELDRGRLLSFPGNFSQWQERKAQWLESERLEQARFDKLLAQEEVWIRKGVEARRTRNEGRVRRLEQLRVDRAERRERVGDVSLALAEGQRSGKLVAELDHVHKAFGDKIVVDDYSTTLLRGDRIGIIGPNGAGKTTLLKLILGEMQPDSGTTRLGTNVAVAYFDQMRAQLDENATLIDIISPGSEWVEIGGTRKHVMSYLGDFLFSPARAGSPVRSLSGGERARLLLARLFARPANILVLDEPTNDLDIETLELLEELLQEYQGTVLLVSHDRAFLNNVVTQTIAYEGNGRWRDYVGGYDEWVAQRPAPVAAAEDATPAARPADDAAARAKAAKPKPAKSAKMNSWELRELEGLPDAIAALEAQQAELAGKLADGSLYRDAPAEVERINGELAKLESELEERFARWELLEARREGTL</sequence>
<dbReference type="InterPro" id="IPR051309">
    <property type="entry name" value="ABCF_ATPase"/>
</dbReference>
<evidence type="ECO:0000256" key="10">
    <source>
        <dbReference type="ARBA" id="ARBA00049360"/>
    </source>
</evidence>
<dbReference type="GO" id="GO:0005524">
    <property type="term" value="F:ATP binding"/>
    <property type="evidence" value="ECO:0007669"/>
    <property type="project" value="UniProtKB-UniRule"/>
</dbReference>
<dbReference type="InterPro" id="IPR003439">
    <property type="entry name" value="ABC_transporter-like_ATP-bd"/>
</dbReference>
<name>A0A7D4I6S2_9BURK</name>
<feature type="binding site" evidence="12">
    <location>
        <begin position="39"/>
        <end position="46"/>
    </location>
    <ligand>
        <name>ATP</name>
        <dbReference type="ChEBI" id="CHEBI:30616"/>
        <label>1</label>
    </ligand>
</feature>
<dbReference type="GO" id="GO:0016887">
    <property type="term" value="F:ATP hydrolysis activity"/>
    <property type="evidence" value="ECO:0007669"/>
    <property type="project" value="UniProtKB-UniRule"/>
</dbReference>
<dbReference type="PANTHER" id="PTHR42855:SF1">
    <property type="entry name" value="ABC TRANSPORTER DOMAIN-CONTAINING PROTEIN"/>
    <property type="match status" value="1"/>
</dbReference>
<dbReference type="SUPFAM" id="SSF52540">
    <property type="entry name" value="P-loop containing nucleoside triphosphate hydrolases"/>
    <property type="match status" value="2"/>
</dbReference>
<keyword evidence="4 12" id="KW-0547">Nucleotide-binding</keyword>
<keyword evidence="1" id="KW-1003">Cell membrane</keyword>
<evidence type="ECO:0000256" key="5">
    <source>
        <dbReference type="ARBA" id="ARBA00022763"/>
    </source>
</evidence>
<dbReference type="GO" id="GO:0043022">
    <property type="term" value="F:ribosome binding"/>
    <property type="evidence" value="ECO:0007669"/>
    <property type="project" value="UniProtKB-UniRule"/>
</dbReference>
<dbReference type="Gene3D" id="1.10.287.380">
    <property type="entry name" value="Valyl-tRNA synthetase, C-terminal domain"/>
    <property type="match status" value="1"/>
</dbReference>
<dbReference type="InterPro" id="IPR032524">
    <property type="entry name" value="ABC_tran_C"/>
</dbReference>
<keyword evidence="15" id="KW-1185">Reference proteome</keyword>
<evidence type="ECO:0000256" key="2">
    <source>
        <dbReference type="ARBA" id="ARBA00022490"/>
    </source>
</evidence>
<evidence type="ECO:0000256" key="12">
    <source>
        <dbReference type="HAMAP-Rule" id="MF_00848"/>
    </source>
</evidence>
<protein>
    <recommendedName>
        <fullName evidence="12">ATP-binding protein Uup</fullName>
        <ecNumber evidence="12">3.6.1.-</ecNumber>
    </recommendedName>
</protein>
<evidence type="ECO:0000256" key="7">
    <source>
        <dbReference type="ARBA" id="ARBA00022840"/>
    </source>
</evidence>
<evidence type="ECO:0000259" key="13">
    <source>
        <dbReference type="PROSITE" id="PS50893"/>
    </source>
</evidence>
<dbReference type="PROSITE" id="PS00211">
    <property type="entry name" value="ABC_TRANSPORTER_1"/>
    <property type="match status" value="1"/>
</dbReference>
<evidence type="ECO:0000256" key="1">
    <source>
        <dbReference type="ARBA" id="ARBA00022475"/>
    </source>
</evidence>
<keyword evidence="2 12" id="KW-0963">Cytoplasm</keyword>
<dbReference type="FunFam" id="3.40.50.300:FF:000309">
    <property type="entry name" value="ABC transporter ATP-binding protein"/>
    <property type="match status" value="1"/>
</dbReference>
<proteinExistence type="inferred from homology"/>
<feature type="coiled-coil region" evidence="12">
    <location>
        <begin position="569"/>
        <end position="596"/>
    </location>
</feature>
<organism evidence="14 15">
    <name type="scientific">Achromobacter pestifer</name>
    <dbReference type="NCBI Taxonomy" id="1353889"/>
    <lineage>
        <taxon>Bacteria</taxon>
        <taxon>Pseudomonadati</taxon>
        <taxon>Pseudomonadota</taxon>
        <taxon>Betaproteobacteria</taxon>
        <taxon>Burkholderiales</taxon>
        <taxon>Alcaligenaceae</taxon>
        <taxon>Achromobacter</taxon>
    </lineage>
</organism>
<gene>
    <name evidence="12" type="primary">uup</name>
    <name evidence="14" type="ORF">FOC84_08470</name>
</gene>
<dbReference type="RefSeq" id="WP_173144041.1">
    <property type="nucleotide sequence ID" value="NZ_CP053985.1"/>
</dbReference>
<evidence type="ECO:0000256" key="4">
    <source>
        <dbReference type="ARBA" id="ARBA00022741"/>
    </source>
</evidence>
<dbReference type="InterPro" id="IPR032781">
    <property type="entry name" value="ABC_tran_Xtn"/>
</dbReference>
<dbReference type="EC" id="3.6.1.-" evidence="12"/>
<dbReference type="EMBL" id="CP053985">
    <property type="protein sequence ID" value="QKH34982.1"/>
    <property type="molecule type" value="Genomic_DNA"/>
</dbReference>
<dbReference type="Pfam" id="PF12848">
    <property type="entry name" value="ABC_tran_Xtn"/>
    <property type="match status" value="1"/>
</dbReference>
<comment type="subcellular location">
    <subcellularLocation>
        <location evidence="12">Cytoplasm</location>
    </subcellularLocation>
    <text evidence="12">Associates with ribosomes.</text>
</comment>
<dbReference type="Gene3D" id="3.40.50.300">
    <property type="entry name" value="P-loop containing nucleotide triphosphate hydrolases"/>
    <property type="match status" value="2"/>
</dbReference>
<dbReference type="GO" id="GO:0005737">
    <property type="term" value="C:cytoplasm"/>
    <property type="evidence" value="ECO:0007669"/>
    <property type="project" value="UniProtKB-SubCell"/>
</dbReference>
<evidence type="ECO:0000256" key="3">
    <source>
        <dbReference type="ARBA" id="ARBA00022737"/>
    </source>
</evidence>
<dbReference type="Pfam" id="PF00005">
    <property type="entry name" value="ABC_tran"/>
    <property type="match status" value="2"/>
</dbReference>
<dbReference type="Pfam" id="PF16326">
    <property type="entry name" value="ABC_tran_CTD"/>
    <property type="match status" value="1"/>
</dbReference>
<comment type="function">
    <text evidence="12">Probably plays a role in ribosome assembly or function. May be involved in resolution of branched DNA intermediates that result from template switching in postreplication gaps. Binds DNA and has ATPase activity.</text>
</comment>
<keyword evidence="1" id="KW-0472">Membrane</keyword>
<dbReference type="PANTHER" id="PTHR42855">
    <property type="entry name" value="ABC TRANSPORTER ATP-BINDING SUBUNIT"/>
    <property type="match status" value="1"/>
</dbReference>
<dbReference type="InterPro" id="IPR043686">
    <property type="entry name" value="Uup"/>
</dbReference>
<keyword evidence="12" id="KW-0175">Coiled coil</keyword>
<feature type="domain" description="ABC transporter" evidence="13">
    <location>
        <begin position="7"/>
        <end position="220"/>
    </location>
</feature>
<dbReference type="InterPro" id="IPR037118">
    <property type="entry name" value="Val-tRNA_synth_C_sf"/>
</dbReference>
<keyword evidence="9 12" id="KW-0234">DNA repair</keyword>
<comment type="catalytic activity">
    <reaction evidence="10 12">
        <text>ATP + H2O = ADP + phosphate + H(+)</text>
        <dbReference type="Rhea" id="RHEA:13065"/>
        <dbReference type="ChEBI" id="CHEBI:15377"/>
        <dbReference type="ChEBI" id="CHEBI:15378"/>
        <dbReference type="ChEBI" id="CHEBI:30616"/>
        <dbReference type="ChEBI" id="CHEBI:43474"/>
        <dbReference type="ChEBI" id="CHEBI:456216"/>
    </reaction>
</comment>
<dbReference type="InterPro" id="IPR017871">
    <property type="entry name" value="ABC_transporter-like_CS"/>
</dbReference>
<feature type="binding site" evidence="12">
    <location>
        <begin position="319"/>
        <end position="326"/>
    </location>
    <ligand>
        <name>ATP</name>
        <dbReference type="ChEBI" id="CHEBI:30616"/>
        <label>2</label>
    </ligand>
</feature>
<dbReference type="InterPro" id="IPR003593">
    <property type="entry name" value="AAA+_ATPase"/>
</dbReference>
<dbReference type="HAMAP" id="MF_00848">
    <property type="entry name" value="Uup"/>
    <property type="match status" value="1"/>
</dbReference>
<dbReference type="InterPro" id="IPR027417">
    <property type="entry name" value="P-loop_NTPase"/>
</dbReference>
<dbReference type="FunFam" id="3.40.50.300:FF:000011">
    <property type="entry name" value="Putative ABC transporter ATP-binding component"/>
    <property type="match status" value="1"/>
</dbReference>
<accession>A0A7D4I6S2</accession>
<dbReference type="Proteomes" id="UP000500970">
    <property type="component" value="Chromosome"/>
</dbReference>
<evidence type="ECO:0000256" key="11">
    <source>
        <dbReference type="ARBA" id="ARBA00061478"/>
    </source>
</evidence>
<feature type="domain" description="ABC transporter" evidence="13">
    <location>
        <begin position="287"/>
        <end position="503"/>
    </location>
</feature>
<keyword evidence="7 12" id="KW-0067">ATP-binding</keyword>
<evidence type="ECO:0000313" key="15">
    <source>
        <dbReference type="Proteomes" id="UP000500970"/>
    </source>
</evidence>
<reference evidence="14 15" key="1">
    <citation type="submission" date="2020-05" db="EMBL/GenBank/DDBJ databases">
        <title>FDA dAtabase for Regulatory Grade micrObial Sequences (FDA-ARGOS): Supporting development and validation of Infectious Disease Dx tests.</title>
        <authorList>
            <person name="Sproer C."/>
            <person name="Gronow S."/>
            <person name="Severitt S."/>
            <person name="Schroder I."/>
            <person name="Tallon L."/>
            <person name="Sadzewicz L."/>
            <person name="Zhao X."/>
            <person name="Vavikolanu K."/>
            <person name="Mehta A."/>
            <person name="Aluvathingal J."/>
            <person name="Nadendla S."/>
            <person name="Myers T."/>
            <person name="Yan Y."/>
            <person name="Sichtig H."/>
        </authorList>
    </citation>
    <scope>NUCLEOTIDE SEQUENCE [LARGE SCALE GENOMIC DNA]</scope>
    <source>
        <strain evidence="14 15">FDAARGOS_790</strain>
    </source>
</reference>
<keyword evidence="3 12" id="KW-0677">Repeat</keyword>
<dbReference type="GO" id="GO:0003677">
    <property type="term" value="F:DNA binding"/>
    <property type="evidence" value="ECO:0007669"/>
    <property type="project" value="UniProtKB-UniRule"/>
</dbReference>
<evidence type="ECO:0000256" key="6">
    <source>
        <dbReference type="ARBA" id="ARBA00022801"/>
    </source>
</evidence>
<keyword evidence="8 12" id="KW-0238">DNA-binding</keyword>
<dbReference type="KEGG" id="apes:FOC84_08470"/>
<dbReference type="GO" id="GO:0006281">
    <property type="term" value="P:DNA repair"/>
    <property type="evidence" value="ECO:0007669"/>
    <property type="project" value="UniProtKB-KW"/>
</dbReference>
<evidence type="ECO:0000256" key="9">
    <source>
        <dbReference type="ARBA" id="ARBA00023204"/>
    </source>
</evidence>
<evidence type="ECO:0000313" key="14">
    <source>
        <dbReference type="EMBL" id="QKH34982.1"/>
    </source>
</evidence>
<dbReference type="AlphaFoldDB" id="A0A7D4I6S2"/>
<keyword evidence="6 12" id="KW-0378">Hydrolase</keyword>
<evidence type="ECO:0000256" key="8">
    <source>
        <dbReference type="ARBA" id="ARBA00023125"/>
    </source>
</evidence>
<dbReference type="PROSITE" id="PS50893">
    <property type="entry name" value="ABC_TRANSPORTER_2"/>
    <property type="match status" value="2"/>
</dbReference>
<dbReference type="CDD" id="cd03221">
    <property type="entry name" value="ABCF_EF-3"/>
    <property type="match status" value="2"/>
</dbReference>
<comment type="similarity">
    <text evidence="11 12">Belongs to the ABC transporter superfamily. ABCF family. Uup subfamily.</text>
</comment>